<proteinExistence type="predicted"/>
<keyword evidence="4" id="KW-1185">Reference proteome</keyword>
<dbReference type="InterPro" id="IPR000253">
    <property type="entry name" value="FHA_dom"/>
</dbReference>
<dbReference type="Proteomes" id="UP001147733">
    <property type="component" value="Unassembled WGS sequence"/>
</dbReference>
<dbReference type="SMART" id="SM00240">
    <property type="entry name" value="FHA"/>
    <property type="match status" value="1"/>
</dbReference>
<evidence type="ECO:0000256" key="1">
    <source>
        <dbReference type="SAM" id="MobiDB-lite"/>
    </source>
</evidence>
<dbReference type="GeneID" id="81382499"/>
<evidence type="ECO:0000259" key="2">
    <source>
        <dbReference type="PROSITE" id="PS50006"/>
    </source>
</evidence>
<dbReference type="Gene3D" id="2.60.200.20">
    <property type="match status" value="1"/>
</dbReference>
<dbReference type="Pfam" id="PF00498">
    <property type="entry name" value="FHA"/>
    <property type="match status" value="1"/>
</dbReference>
<reference evidence="3" key="1">
    <citation type="submission" date="2022-11" db="EMBL/GenBank/DDBJ databases">
        <authorList>
            <person name="Petersen C."/>
        </authorList>
    </citation>
    <scope>NUCLEOTIDE SEQUENCE</scope>
    <source>
        <strain evidence="3">IBT 23319</strain>
    </source>
</reference>
<dbReference type="InterPro" id="IPR008984">
    <property type="entry name" value="SMAD_FHA_dom_sf"/>
</dbReference>
<name>A0A9W9P4H9_PENCI</name>
<sequence length="362" mass="40321">MIIWGAPHAIRTRRPRGGTYHVVSELVAKIFYESRDSCFPVTLDIKPIFRQWKSHSPLEVSIADAHRPIRPIRSSETAIDDLGILAMITTEAHDDEMMPRKARIETALDVTVPGAHLTGKEVTATVTATAENAENDLQVLEMKIAEDIDTVAIGTVMTVIAMVSAHLGDIEAHDDVLHLQDDRLARPSKSSDATGDGPPPPEKEKPNFKNTGRLAAESNTIQVEGGEGIVLKYHEPPEARKPPSKEPWRLYVFKGDDLLEMVELGERSCWLVGRERAVVDFPLDHPSCSKQHAALQFRYVEKRNEYGDRIGKVKPYIIDLESANGTSVNKEPVPAGRYVEVMDKDVLRFGLSSREYVMMLPS</sequence>
<protein>
    <recommendedName>
        <fullName evidence="2">FHA domain-containing protein</fullName>
    </recommendedName>
</protein>
<dbReference type="AlphaFoldDB" id="A0A9W9P4H9"/>
<dbReference type="EMBL" id="JAPQKT010000003">
    <property type="protein sequence ID" value="KAJ5235244.1"/>
    <property type="molecule type" value="Genomic_DNA"/>
</dbReference>
<dbReference type="SUPFAM" id="SSF49879">
    <property type="entry name" value="SMAD/FHA domain"/>
    <property type="match status" value="1"/>
</dbReference>
<reference evidence="3" key="2">
    <citation type="journal article" date="2023" name="IMA Fungus">
        <title>Comparative genomic study of the Penicillium genus elucidates a diverse pangenome and 15 lateral gene transfer events.</title>
        <authorList>
            <person name="Petersen C."/>
            <person name="Sorensen T."/>
            <person name="Nielsen M.R."/>
            <person name="Sondergaard T.E."/>
            <person name="Sorensen J.L."/>
            <person name="Fitzpatrick D.A."/>
            <person name="Frisvad J.C."/>
            <person name="Nielsen K.L."/>
        </authorList>
    </citation>
    <scope>NUCLEOTIDE SEQUENCE</scope>
    <source>
        <strain evidence="3">IBT 23319</strain>
    </source>
</reference>
<feature type="domain" description="FHA" evidence="2">
    <location>
        <begin position="270"/>
        <end position="333"/>
    </location>
</feature>
<dbReference type="InterPro" id="IPR050923">
    <property type="entry name" value="Cell_Proc_Reg/RNA_Proc"/>
</dbReference>
<feature type="region of interest" description="Disordered" evidence="1">
    <location>
        <begin position="185"/>
        <end position="216"/>
    </location>
</feature>
<accession>A0A9W9P4H9</accession>
<dbReference type="FunFam" id="2.60.200.20:FF:000038">
    <property type="entry name" value="FHA domain-containing protein SNIP1"/>
    <property type="match status" value="1"/>
</dbReference>
<dbReference type="OrthoDB" id="444265at2759"/>
<dbReference type="PANTHER" id="PTHR23308">
    <property type="entry name" value="NUCLEAR INHIBITOR OF PROTEIN PHOSPHATASE-1"/>
    <property type="match status" value="1"/>
</dbReference>
<organism evidence="3 4">
    <name type="scientific">Penicillium citrinum</name>
    <dbReference type="NCBI Taxonomy" id="5077"/>
    <lineage>
        <taxon>Eukaryota</taxon>
        <taxon>Fungi</taxon>
        <taxon>Dikarya</taxon>
        <taxon>Ascomycota</taxon>
        <taxon>Pezizomycotina</taxon>
        <taxon>Eurotiomycetes</taxon>
        <taxon>Eurotiomycetidae</taxon>
        <taxon>Eurotiales</taxon>
        <taxon>Aspergillaceae</taxon>
        <taxon>Penicillium</taxon>
    </lineage>
</organism>
<evidence type="ECO:0000313" key="3">
    <source>
        <dbReference type="EMBL" id="KAJ5235244.1"/>
    </source>
</evidence>
<comment type="caution">
    <text evidence="3">The sequence shown here is derived from an EMBL/GenBank/DDBJ whole genome shotgun (WGS) entry which is preliminary data.</text>
</comment>
<evidence type="ECO:0000313" key="4">
    <source>
        <dbReference type="Proteomes" id="UP001147733"/>
    </source>
</evidence>
<gene>
    <name evidence="3" type="ORF">N7469_004412</name>
</gene>
<dbReference type="PROSITE" id="PS50006">
    <property type="entry name" value="FHA_DOMAIN"/>
    <property type="match status" value="1"/>
</dbReference>
<dbReference type="RefSeq" id="XP_056502744.1">
    <property type="nucleotide sequence ID" value="XM_056643332.1"/>
</dbReference>